<dbReference type="Pfam" id="PF04801">
    <property type="entry name" value="RPC5"/>
    <property type="match status" value="1"/>
</dbReference>
<dbReference type="InterPro" id="IPR006886">
    <property type="entry name" value="RNA_pol_III_Rpc5"/>
</dbReference>
<dbReference type="OMA" id="NCHASIK"/>
<gene>
    <name evidence="2" type="ORF">CYBJADRAFT_165361</name>
</gene>
<name>A0A1E4S930_CYBJN</name>
<dbReference type="Proteomes" id="UP000094389">
    <property type="component" value="Unassembled WGS sequence"/>
</dbReference>
<dbReference type="PANTHER" id="PTHR12069:SF0">
    <property type="entry name" value="DNA-DIRECTED RNA POLYMERASE III SUBUNIT RPC5"/>
    <property type="match status" value="1"/>
</dbReference>
<evidence type="ECO:0000313" key="2">
    <source>
        <dbReference type="EMBL" id="ODV75994.1"/>
    </source>
</evidence>
<dbReference type="EMBL" id="KV453925">
    <property type="protein sequence ID" value="ODV75994.1"/>
    <property type="molecule type" value="Genomic_DNA"/>
</dbReference>
<accession>A0A1E4S930</accession>
<keyword evidence="3" id="KW-1185">Reference proteome</keyword>
<dbReference type="GO" id="GO:0042797">
    <property type="term" value="P:tRNA transcription by RNA polymerase III"/>
    <property type="evidence" value="ECO:0007669"/>
    <property type="project" value="TreeGrafter"/>
</dbReference>
<feature type="region of interest" description="Disordered" evidence="1">
    <location>
        <begin position="1"/>
        <end position="35"/>
    </location>
</feature>
<dbReference type="GeneID" id="30988405"/>
<organism evidence="2 3">
    <name type="scientific">Cyberlindnera jadinii (strain ATCC 18201 / CBS 1600 / BCRC 20928 / JCM 3617 / NBRC 0987 / NRRL Y-1542)</name>
    <name type="common">Torula yeast</name>
    <name type="synonym">Candida utilis</name>
    <dbReference type="NCBI Taxonomy" id="983966"/>
    <lineage>
        <taxon>Eukaryota</taxon>
        <taxon>Fungi</taxon>
        <taxon>Dikarya</taxon>
        <taxon>Ascomycota</taxon>
        <taxon>Saccharomycotina</taxon>
        <taxon>Saccharomycetes</taxon>
        <taxon>Phaffomycetales</taxon>
        <taxon>Phaffomycetaceae</taxon>
        <taxon>Cyberlindnera</taxon>
    </lineage>
</organism>
<protein>
    <submittedName>
        <fullName evidence="2">Uncharacterized protein</fullName>
    </submittedName>
</protein>
<dbReference type="RefSeq" id="XP_020073033.1">
    <property type="nucleotide sequence ID" value="XM_020214009.1"/>
</dbReference>
<sequence>MSKLFVSDDEDEPMTNTGSESPTFIPQDHGEDEDPVVSEIPMIITSKPAQTQLCALQYPGRPSARHYENESHVLSTRLKPSTDLLEADVPIDTSKFFDVNKSDEWGGVNKQTLSGVLIGLEGYYAANVQNGEIVLCQLDKVAQLRPSLNYIDKEIATARDLHRLENNHSGRDTVQVVQMSVKSSNDNAPRLGEALMARKKVEDESFTQLPWVDSSSEASLALKKEIFQADNRNVLRSNTNEEDYIGLLVKDISAN</sequence>
<reference evidence="2 3" key="1">
    <citation type="journal article" date="2016" name="Proc. Natl. Acad. Sci. U.S.A.">
        <title>Comparative genomics of biotechnologically important yeasts.</title>
        <authorList>
            <person name="Riley R."/>
            <person name="Haridas S."/>
            <person name="Wolfe K.H."/>
            <person name="Lopes M.R."/>
            <person name="Hittinger C.T."/>
            <person name="Goeker M."/>
            <person name="Salamov A.A."/>
            <person name="Wisecaver J.H."/>
            <person name="Long T.M."/>
            <person name="Calvey C.H."/>
            <person name="Aerts A.L."/>
            <person name="Barry K.W."/>
            <person name="Choi C."/>
            <person name="Clum A."/>
            <person name="Coughlan A.Y."/>
            <person name="Deshpande S."/>
            <person name="Douglass A.P."/>
            <person name="Hanson S.J."/>
            <person name="Klenk H.-P."/>
            <person name="LaButti K.M."/>
            <person name="Lapidus A."/>
            <person name="Lindquist E.A."/>
            <person name="Lipzen A.M."/>
            <person name="Meier-Kolthoff J.P."/>
            <person name="Ohm R.A."/>
            <person name="Otillar R.P."/>
            <person name="Pangilinan J.L."/>
            <person name="Peng Y."/>
            <person name="Rokas A."/>
            <person name="Rosa C.A."/>
            <person name="Scheuner C."/>
            <person name="Sibirny A.A."/>
            <person name="Slot J.C."/>
            <person name="Stielow J.B."/>
            <person name="Sun H."/>
            <person name="Kurtzman C.P."/>
            <person name="Blackwell M."/>
            <person name="Grigoriev I.V."/>
            <person name="Jeffries T.W."/>
        </authorList>
    </citation>
    <scope>NUCLEOTIDE SEQUENCE [LARGE SCALE GENOMIC DNA]</scope>
    <source>
        <strain evidence="3">ATCC 18201 / CBS 1600 / BCRC 20928 / JCM 3617 / NBRC 0987 / NRRL Y-1542</strain>
    </source>
</reference>
<dbReference type="OrthoDB" id="340681at2759"/>
<proteinExistence type="predicted"/>
<feature type="compositionally biased region" description="Polar residues" evidence="1">
    <location>
        <begin position="14"/>
        <end position="24"/>
    </location>
</feature>
<evidence type="ECO:0000256" key="1">
    <source>
        <dbReference type="SAM" id="MobiDB-lite"/>
    </source>
</evidence>
<dbReference type="STRING" id="983966.A0A1E4S930"/>
<dbReference type="AlphaFoldDB" id="A0A1E4S930"/>
<evidence type="ECO:0000313" key="3">
    <source>
        <dbReference type="Proteomes" id="UP000094389"/>
    </source>
</evidence>
<dbReference type="GO" id="GO:0005666">
    <property type="term" value="C:RNA polymerase III complex"/>
    <property type="evidence" value="ECO:0007669"/>
    <property type="project" value="TreeGrafter"/>
</dbReference>
<dbReference type="PANTHER" id="PTHR12069">
    <property type="entry name" value="DNA-DIRECTED RNA POLYMERASES III 80 KDA POLYPEPTIDE RNA POLYMERASE III SUBUNIT 5"/>
    <property type="match status" value="1"/>
</dbReference>